<keyword evidence="1" id="KW-0812">Transmembrane</keyword>
<keyword evidence="1" id="KW-1133">Transmembrane helix</keyword>
<gene>
    <name evidence="2" type="ORF">ECRASSUSDP1_LOCUS24378</name>
</gene>
<accession>A0AAD1Y163</accession>
<comment type="caution">
    <text evidence="2">The sequence shown here is derived from an EMBL/GenBank/DDBJ whole genome shotgun (WGS) entry which is preliminary data.</text>
</comment>
<name>A0AAD1Y163_EUPCR</name>
<sequence>MRPVQLAVGQVADSACSQHSGWERNLVHVDKFVASEDVHTSEEDEVNSSADQRSEGFHTEEIAIMAFEDYIFMVLSSAPGPLAISFLFLRKSFIISLLFFTLILSPPTISLTSGGSIIDKDLLIFLNFLKNLLF</sequence>
<evidence type="ECO:0000256" key="1">
    <source>
        <dbReference type="SAM" id="Phobius"/>
    </source>
</evidence>
<organism evidence="2 3">
    <name type="scientific">Euplotes crassus</name>
    <dbReference type="NCBI Taxonomy" id="5936"/>
    <lineage>
        <taxon>Eukaryota</taxon>
        <taxon>Sar</taxon>
        <taxon>Alveolata</taxon>
        <taxon>Ciliophora</taxon>
        <taxon>Intramacronucleata</taxon>
        <taxon>Spirotrichea</taxon>
        <taxon>Hypotrichia</taxon>
        <taxon>Euplotida</taxon>
        <taxon>Euplotidae</taxon>
        <taxon>Moneuplotes</taxon>
    </lineage>
</organism>
<evidence type="ECO:0000313" key="3">
    <source>
        <dbReference type="Proteomes" id="UP001295684"/>
    </source>
</evidence>
<dbReference type="AlphaFoldDB" id="A0AAD1Y163"/>
<keyword evidence="1" id="KW-0472">Membrane</keyword>
<reference evidence="2" key="1">
    <citation type="submission" date="2023-07" db="EMBL/GenBank/DDBJ databases">
        <authorList>
            <consortium name="AG Swart"/>
            <person name="Singh M."/>
            <person name="Singh A."/>
            <person name="Seah K."/>
            <person name="Emmerich C."/>
        </authorList>
    </citation>
    <scope>NUCLEOTIDE SEQUENCE</scope>
    <source>
        <strain evidence="2">DP1</strain>
    </source>
</reference>
<proteinExistence type="predicted"/>
<feature type="transmembrane region" description="Helical" evidence="1">
    <location>
        <begin position="96"/>
        <end position="118"/>
    </location>
</feature>
<evidence type="ECO:0000313" key="2">
    <source>
        <dbReference type="EMBL" id="CAI2382890.1"/>
    </source>
</evidence>
<protein>
    <submittedName>
        <fullName evidence="2">Uncharacterized protein</fullName>
    </submittedName>
</protein>
<keyword evidence="3" id="KW-1185">Reference proteome</keyword>
<dbReference type="EMBL" id="CAMPGE010025103">
    <property type="protein sequence ID" value="CAI2382890.1"/>
    <property type="molecule type" value="Genomic_DNA"/>
</dbReference>
<feature type="transmembrane region" description="Helical" evidence="1">
    <location>
        <begin position="70"/>
        <end position="89"/>
    </location>
</feature>
<dbReference type="Proteomes" id="UP001295684">
    <property type="component" value="Unassembled WGS sequence"/>
</dbReference>